<comment type="function">
    <text evidence="1">Part of the tripartite ATP-independent periplasmic (TRAP) transport system.</text>
</comment>
<keyword evidence="1" id="KW-0813">Transport</keyword>
<feature type="transmembrane region" description="Helical" evidence="2">
    <location>
        <begin position="531"/>
        <end position="551"/>
    </location>
</feature>
<feature type="transmembrane region" description="Helical" evidence="2">
    <location>
        <begin position="18"/>
        <end position="37"/>
    </location>
</feature>
<sequence>MTDATASPTGAFRAIPRAMIAVIAIATAAFFIYTAWYGSYPALIQRSIMLGSAMCLVFLGWAQRTPPNPLKHKVLLVSLYLGVASSVVTMGFIVMNFQVIAESAGFYGQTEVVLATIMVGTLLFATWLAFGPALPIIAIAFILYALFGREMPDILSHRGLKWNSLMAGNYLTTKGVLGVPLGVVADVVLYFLLFSSFLAATGASDTFVRLSQLMVGRMRGGPAKIAVVGSGLLGSISGSAVANVAASGTFTIPMMKRVGYAPHFAGAVEAVASSGSQLMPPVMGAAVFIMADMLQVGYGTIILAAVFPALIYYINLFLVVDLEASKKGLRGLDAFEKDKTRELLKDSGYLLAPLVVLFGMVMLQYSPRYAALLSLALLLTLNLLQPRHRLSFRALVNALIDGMTSVAPVAVAVAVAGIVVGVVEVTGLGLNLTTIMAKAAENSLLLLLILTMISSIVLGMGLPTVACYIILALIIAPVMVRLGVPPLAAHMFVFYFGTLSAITPPVALGSFTAAGIAGASPLQTSVTSLRIALPAFLMPYIFVFQPGLLFQGDVLGLLVPLLNVSIAVVGLSAATVGYFRGHVGLPRRAMFLVGALMAFAPDHLSDVLGAALIALAIAIGEFTRPRPGLIPTREQAEH</sequence>
<proteinExistence type="predicted"/>
<evidence type="ECO:0000259" key="3">
    <source>
        <dbReference type="Pfam" id="PF06808"/>
    </source>
</evidence>
<accession>A0A521BNA8</accession>
<keyword evidence="1" id="KW-0997">Cell inner membrane</keyword>
<evidence type="ECO:0000256" key="2">
    <source>
        <dbReference type="SAM" id="Phobius"/>
    </source>
</evidence>
<dbReference type="GO" id="GO:0005886">
    <property type="term" value="C:plasma membrane"/>
    <property type="evidence" value="ECO:0007669"/>
    <property type="project" value="UniProtKB-SubCell"/>
</dbReference>
<dbReference type="InterPro" id="IPR011853">
    <property type="entry name" value="TRAP_DctM-Dct_fused"/>
</dbReference>
<name>A0A521BNA8_9RHOB</name>
<feature type="transmembrane region" description="Helical" evidence="2">
    <location>
        <begin position="443"/>
        <end position="462"/>
    </location>
</feature>
<evidence type="ECO:0000313" key="5">
    <source>
        <dbReference type="Proteomes" id="UP000316030"/>
    </source>
</evidence>
<gene>
    <name evidence="4" type="ORF">SAMN06265173_103198</name>
</gene>
<dbReference type="RefSeq" id="WP_185958929.1">
    <property type="nucleotide sequence ID" value="NZ_FXTO01000003.1"/>
</dbReference>
<feature type="transmembrane region" description="Helical" evidence="2">
    <location>
        <begin position="298"/>
        <end position="322"/>
    </location>
</feature>
<evidence type="ECO:0000256" key="1">
    <source>
        <dbReference type="RuleBase" id="RU369079"/>
    </source>
</evidence>
<feature type="domain" description="TRAP C4-dicarboxylate transport system permease DctM subunit" evidence="3">
    <location>
        <begin position="122"/>
        <end position="551"/>
    </location>
</feature>
<keyword evidence="2" id="KW-0812">Transmembrane</keyword>
<feature type="transmembrane region" description="Helical" evidence="2">
    <location>
        <begin position="225"/>
        <end position="246"/>
    </location>
</feature>
<keyword evidence="1" id="KW-1003">Cell membrane</keyword>
<feature type="transmembrane region" description="Helical" evidence="2">
    <location>
        <begin position="494"/>
        <end position="519"/>
    </location>
</feature>
<dbReference type="Pfam" id="PF06808">
    <property type="entry name" value="DctM"/>
    <property type="match status" value="1"/>
</dbReference>
<dbReference type="NCBIfam" id="TIGR02123">
    <property type="entry name" value="TRAP_fused"/>
    <property type="match status" value="1"/>
</dbReference>
<comment type="subcellular location">
    <subcellularLocation>
        <location evidence="1">Cell inner membrane</location>
        <topology evidence="1">Multi-pass membrane protein</topology>
    </subcellularLocation>
</comment>
<feature type="transmembrane region" description="Helical" evidence="2">
    <location>
        <begin position="43"/>
        <end position="62"/>
    </location>
</feature>
<keyword evidence="5" id="KW-1185">Reference proteome</keyword>
<dbReference type="PANTHER" id="PTHR43849:SF2">
    <property type="entry name" value="BLL3936 PROTEIN"/>
    <property type="match status" value="1"/>
</dbReference>
<organism evidence="4 5">
    <name type="scientific">Thalassovita litoralis</name>
    <dbReference type="NCBI Taxonomy" id="1010611"/>
    <lineage>
        <taxon>Bacteria</taxon>
        <taxon>Pseudomonadati</taxon>
        <taxon>Pseudomonadota</taxon>
        <taxon>Alphaproteobacteria</taxon>
        <taxon>Rhodobacterales</taxon>
        <taxon>Roseobacteraceae</taxon>
        <taxon>Thalassovita</taxon>
    </lineage>
</organism>
<keyword evidence="2" id="KW-1133">Transmembrane helix</keyword>
<feature type="transmembrane region" description="Helical" evidence="2">
    <location>
        <begin position="343"/>
        <end position="363"/>
    </location>
</feature>
<dbReference type="GO" id="GO:0022857">
    <property type="term" value="F:transmembrane transporter activity"/>
    <property type="evidence" value="ECO:0007669"/>
    <property type="project" value="UniProtKB-UniRule"/>
</dbReference>
<reference evidence="4 5" key="1">
    <citation type="submission" date="2017-05" db="EMBL/GenBank/DDBJ databases">
        <authorList>
            <person name="Varghese N."/>
            <person name="Submissions S."/>
        </authorList>
    </citation>
    <scope>NUCLEOTIDE SEQUENCE [LARGE SCALE GENOMIC DNA]</scope>
    <source>
        <strain evidence="4 5">DSM 29506</strain>
    </source>
</reference>
<feature type="transmembrane region" description="Helical" evidence="2">
    <location>
        <begin position="74"/>
        <end position="94"/>
    </location>
</feature>
<dbReference type="EMBL" id="FXTO01000003">
    <property type="protein sequence ID" value="SMO48628.1"/>
    <property type="molecule type" value="Genomic_DNA"/>
</dbReference>
<dbReference type="PANTHER" id="PTHR43849">
    <property type="entry name" value="BLL3936 PROTEIN"/>
    <property type="match status" value="1"/>
</dbReference>
<dbReference type="Proteomes" id="UP000316030">
    <property type="component" value="Unassembled WGS sequence"/>
</dbReference>
<keyword evidence="2" id="KW-0472">Membrane</keyword>
<evidence type="ECO:0000313" key="4">
    <source>
        <dbReference type="EMBL" id="SMO48628.1"/>
    </source>
</evidence>
<feature type="transmembrane region" description="Helical" evidence="2">
    <location>
        <begin position="187"/>
        <end position="204"/>
    </location>
</feature>
<dbReference type="InterPro" id="IPR010656">
    <property type="entry name" value="DctM"/>
</dbReference>
<dbReference type="AlphaFoldDB" id="A0A521BNA8"/>
<feature type="transmembrane region" description="Helical" evidence="2">
    <location>
        <begin position="557"/>
        <end position="579"/>
    </location>
</feature>
<protein>
    <submittedName>
        <fullName evidence="4">TRAP transporter, 4TM/12TM fusion protein</fullName>
    </submittedName>
</protein>
<feature type="transmembrane region" description="Helical" evidence="2">
    <location>
        <begin position="114"/>
        <end position="147"/>
    </location>
</feature>
<feature type="transmembrane region" description="Helical" evidence="2">
    <location>
        <begin position="398"/>
        <end position="423"/>
    </location>
</feature>